<dbReference type="SUPFAM" id="SSF56112">
    <property type="entry name" value="Protein kinase-like (PK-like)"/>
    <property type="match status" value="1"/>
</dbReference>
<dbReference type="GO" id="GO:0006508">
    <property type="term" value="P:proteolysis"/>
    <property type="evidence" value="ECO:0007669"/>
    <property type="project" value="UniProtKB-KW"/>
</dbReference>
<protein>
    <submittedName>
        <fullName evidence="14">Subtilisin-like protease SBT1.3</fullName>
    </submittedName>
</protein>
<dbReference type="InterPro" id="IPR011009">
    <property type="entry name" value="Kinase-like_dom_sf"/>
</dbReference>
<dbReference type="PROSITE" id="PS51892">
    <property type="entry name" value="SUBTILASE"/>
    <property type="match status" value="1"/>
</dbReference>
<evidence type="ECO:0000256" key="2">
    <source>
        <dbReference type="ARBA" id="ARBA00011073"/>
    </source>
</evidence>
<keyword evidence="6 10" id="KW-0378">Hydrolase</keyword>
<dbReference type="InterPro" id="IPR008271">
    <property type="entry name" value="Ser/Thr_kinase_AS"/>
</dbReference>
<dbReference type="InterPro" id="IPR003137">
    <property type="entry name" value="PA_domain"/>
</dbReference>
<dbReference type="InterPro" id="IPR037045">
    <property type="entry name" value="S8pro/Inhibitor_I9_sf"/>
</dbReference>
<dbReference type="PRINTS" id="PR00723">
    <property type="entry name" value="SUBTILISIN"/>
</dbReference>
<organism evidence="14 15">
    <name type="scientific">Heracleum sosnowskyi</name>
    <dbReference type="NCBI Taxonomy" id="360622"/>
    <lineage>
        <taxon>Eukaryota</taxon>
        <taxon>Viridiplantae</taxon>
        <taxon>Streptophyta</taxon>
        <taxon>Embryophyta</taxon>
        <taxon>Tracheophyta</taxon>
        <taxon>Spermatophyta</taxon>
        <taxon>Magnoliopsida</taxon>
        <taxon>eudicotyledons</taxon>
        <taxon>Gunneridae</taxon>
        <taxon>Pentapetalae</taxon>
        <taxon>asterids</taxon>
        <taxon>campanulids</taxon>
        <taxon>Apiales</taxon>
        <taxon>Apiaceae</taxon>
        <taxon>Apioideae</taxon>
        <taxon>apioid superclade</taxon>
        <taxon>Tordylieae</taxon>
        <taxon>Tordyliinae</taxon>
        <taxon>Heracleum</taxon>
    </lineage>
</organism>
<dbReference type="InterPro" id="IPR034197">
    <property type="entry name" value="Peptidases_S8_3"/>
</dbReference>
<dbReference type="CDD" id="cd02120">
    <property type="entry name" value="PA_subtilisin_like"/>
    <property type="match status" value="1"/>
</dbReference>
<dbReference type="Gene3D" id="3.40.50.200">
    <property type="entry name" value="Peptidase S8/S53 domain"/>
    <property type="match status" value="1"/>
</dbReference>
<dbReference type="Pfam" id="PF02225">
    <property type="entry name" value="PA"/>
    <property type="match status" value="1"/>
</dbReference>
<feature type="domain" description="Protein kinase" evidence="13">
    <location>
        <begin position="796"/>
        <end position="1066"/>
    </location>
</feature>
<comment type="subcellular location">
    <subcellularLocation>
        <location evidence="1">Secreted</location>
    </subcellularLocation>
</comment>
<dbReference type="SUPFAM" id="SSF52743">
    <property type="entry name" value="Subtilisin-like"/>
    <property type="match status" value="1"/>
</dbReference>
<reference evidence="14" key="2">
    <citation type="submission" date="2023-05" db="EMBL/GenBank/DDBJ databases">
        <authorList>
            <person name="Schelkunov M.I."/>
        </authorList>
    </citation>
    <scope>NUCLEOTIDE SEQUENCE</scope>
    <source>
        <strain evidence="14">Hsosn_3</strain>
        <tissue evidence="14">Leaf</tissue>
    </source>
</reference>
<feature type="active site" description="Charge relay system" evidence="9 10">
    <location>
        <position position="219"/>
    </location>
</feature>
<keyword evidence="7 10" id="KW-0720">Serine protease</keyword>
<dbReference type="FunFam" id="3.50.30.30:FF:000005">
    <property type="entry name" value="subtilisin-like protease SBT1.5"/>
    <property type="match status" value="1"/>
</dbReference>
<keyword evidence="4 10" id="KW-0645">Protease</keyword>
<dbReference type="CDD" id="cd14066">
    <property type="entry name" value="STKc_IRAK"/>
    <property type="match status" value="1"/>
</dbReference>
<dbReference type="AlphaFoldDB" id="A0AAD8HFV8"/>
<dbReference type="Pfam" id="PF07714">
    <property type="entry name" value="PK_Tyr_Ser-Thr"/>
    <property type="match status" value="1"/>
</dbReference>
<dbReference type="GO" id="GO:0005576">
    <property type="term" value="C:extracellular region"/>
    <property type="evidence" value="ECO:0007669"/>
    <property type="project" value="UniProtKB-SubCell"/>
</dbReference>
<evidence type="ECO:0000256" key="8">
    <source>
        <dbReference type="ARBA" id="ARBA00023180"/>
    </source>
</evidence>
<dbReference type="GO" id="GO:0048731">
    <property type="term" value="P:system development"/>
    <property type="evidence" value="ECO:0007669"/>
    <property type="project" value="UniProtKB-ARBA"/>
</dbReference>
<evidence type="ECO:0000256" key="11">
    <source>
        <dbReference type="SAM" id="MobiDB-lite"/>
    </source>
</evidence>
<dbReference type="Proteomes" id="UP001237642">
    <property type="component" value="Unassembled WGS sequence"/>
</dbReference>
<dbReference type="EMBL" id="JAUIZM010000009">
    <property type="protein sequence ID" value="KAK1366650.1"/>
    <property type="molecule type" value="Genomic_DNA"/>
</dbReference>
<evidence type="ECO:0000313" key="14">
    <source>
        <dbReference type="EMBL" id="KAK1366650.1"/>
    </source>
</evidence>
<gene>
    <name evidence="14" type="ORF">POM88_042211</name>
</gene>
<name>A0AAD8HFV8_9APIA</name>
<dbReference type="PROSITE" id="PS50011">
    <property type="entry name" value="PROTEIN_KINASE_DOM"/>
    <property type="match status" value="1"/>
</dbReference>
<dbReference type="InterPro" id="IPR023828">
    <property type="entry name" value="Peptidase_S8_Ser-AS"/>
</dbReference>
<dbReference type="Gene3D" id="3.30.70.80">
    <property type="entry name" value="Peptidase S8 propeptide/proteinase inhibitor I9"/>
    <property type="match status" value="1"/>
</dbReference>
<dbReference type="Pfam" id="PF00082">
    <property type="entry name" value="Peptidase_S8"/>
    <property type="match status" value="1"/>
</dbReference>
<evidence type="ECO:0000256" key="9">
    <source>
        <dbReference type="PIRSR" id="PIRSR615500-1"/>
    </source>
</evidence>
<evidence type="ECO:0000256" key="6">
    <source>
        <dbReference type="ARBA" id="ARBA00022801"/>
    </source>
</evidence>
<dbReference type="Gene3D" id="2.60.40.2310">
    <property type="match status" value="1"/>
</dbReference>
<accession>A0AAD8HFV8</accession>
<dbReference type="PROSITE" id="PS00138">
    <property type="entry name" value="SUBTILASE_SER"/>
    <property type="match status" value="1"/>
</dbReference>
<feature type="chain" id="PRO_5042177277" evidence="12">
    <location>
        <begin position="22"/>
        <end position="1116"/>
    </location>
</feature>
<comment type="caution">
    <text evidence="14">The sequence shown here is derived from an EMBL/GenBank/DDBJ whole genome shotgun (WGS) entry which is preliminary data.</text>
</comment>
<dbReference type="GO" id="GO:0004672">
    <property type="term" value="F:protein kinase activity"/>
    <property type="evidence" value="ECO:0007669"/>
    <property type="project" value="InterPro"/>
</dbReference>
<keyword evidence="5 12" id="KW-0732">Signal</keyword>
<dbReference type="InterPro" id="IPR041469">
    <property type="entry name" value="Subtilisin-like_FN3"/>
</dbReference>
<feature type="active site" description="Charge relay system" evidence="9 10">
    <location>
        <position position="552"/>
    </location>
</feature>
<dbReference type="InterPro" id="IPR015500">
    <property type="entry name" value="Peptidase_S8_subtilisin-rel"/>
</dbReference>
<dbReference type="PROSITE" id="PS00108">
    <property type="entry name" value="PROTEIN_KINASE_ST"/>
    <property type="match status" value="1"/>
</dbReference>
<dbReference type="Gene3D" id="1.10.510.10">
    <property type="entry name" value="Transferase(Phosphotransferase) domain 1"/>
    <property type="match status" value="1"/>
</dbReference>
<dbReference type="GO" id="GO:0005524">
    <property type="term" value="F:ATP binding"/>
    <property type="evidence" value="ECO:0007669"/>
    <property type="project" value="InterPro"/>
</dbReference>
<dbReference type="FunFam" id="1.10.510.10:FF:000317">
    <property type="entry name" value="PTI1-like tyrosine-protein kinase At3g15890"/>
    <property type="match status" value="1"/>
</dbReference>
<dbReference type="InterPro" id="IPR036852">
    <property type="entry name" value="Peptidase_S8/S53_dom_sf"/>
</dbReference>
<dbReference type="FunFam" id="3.30.70.80:FF:000003">
    <property type="entry name" value="Subtilisin-like protease SBT1.9"/>
    <property type="match status" value="1"/>
</dbReference>
<dbReference type="GO" id="GO:0004252">
    <property type="term" value="F:serine-type endopeptidase activity"/>
    <property type="evidence" value="ECO:0007669"/>
    <property type="project" value="UniProtKB-UniRule"/>
</dbReference>
<dbReference type="FunFam" id="3.40.50.200:FF:000006">
    <property type="entry name" value="Subtilisin-like protease SBT1.5"/>
    <property type="match status" value="1"/>
</dbReference>
<evidence type="ECO:0000313" key="15">
    <source>
        <dbReference type="Proteomes" id="UP001237642"/>
    </source>
</evidence>
<dbReference type="InterPro" id="IPR001245">
    <property type="entry name" value="Ser-Thr/Tyr_kinase_cat_dom"/>
</dbReference>
<dbReference type="CDD" id="cd04852">
    <property type="entry name" value="Peptidases_S8_3"/>
    <property type="match status" value="1"/>
</dbReference>
<dbReference type="Pfam" id="PF05922">
    <property type="entry name" value="Inhibitor_I9"/>
    <property type="match status" value="1"/>
</dbReference>
<feature type="compositionally biased region" description="Acidic residues" evidence="11">
    <location>
        <begin position="1086"/>
        <end position="1099"/>
    </location>
</feature>
<evidence type="ECO:0000256" key="7">
    <source>
        <dbReference type="ARBA" id="ARBA00022825"/>
    </source>
</evidence>
<evidence type="ECO:0000256" key="4">
    <source>
        <dbReference type="ARBA" id="ARBA00022670"/>
    </source>
</evidence>
<evidence type="ECO:0000256" key="1">
    <source>
        <dbReference type="ARBA" id="ARBA00004613"/>
    </source>
</evidence>
<proteinExistence type="inferred from homology"/>
<dbReference type="Gene3D" id="3.50.30.30">
    <property type="match status" value="1"/>
</dbReference>
<dbReference type="Pfam" id="PF17766">
    <property type="entry name" value="fn3_6"/>
    <property type="match status" value="1"/>
</dbReference>
<dbReference type="Gene3D" id="3.30.200.20">
    <property type="entry name" value="Phosphorylase Kinase, domain 1"/>
    <property type="match status" value="1"/>
</dbReference>
<keyword evidence="8" id="KW-0325">Glycoprotein</keyword>
<dbReference type="InterPro" id="IPR010259">
    <property type="entry name" value="S8pro/Inhibitor_I9"/>
</dbReference>
<keyword evidence="15" id="KW-1185">Reference proteome</keyword>
<sequence length="1116" mass="121738">MVVKWALFLLSSYLTIISVLSSTKIPTSKTYIVQIDRSSKPETFGDHVEWYASVIQSVALQEDDTSDSKRIMYNYQTAFHGVAARLSLDEVQRLQQHPDVIAVYPEVAYELHTTRSPFFLGLASEDNKYVWSQNLAGHDVVVGVVDTGIWPECKSFNDSGLPPVPDHWKGACETGRGFDRTHCNRKIVGARMYYHGYEANVGKINEKKVYKSPRDQDGHGTHTAATVAGAPVIGADLLGYAQGTARGMAPGARIAVYKVCWAARCLISDIIAALDQAVTDGVNVLSISLGSSTSSYQTDSLSIATFGAMEKGVFISMAAGNSGPTPDSLANASPWVTTVGASTMDRDFPSTVKLGTGRKITGASLYKGRKKLSPRKQYPLVYTGSNSSIPDLSSLCSKDTLNPKVVSGKIVICNRGITNRVEIGQVVKNAGGVGMILANTAENGEELIADCYLLPAVNVGEKAGAEIKQYAMTHSHPTATLSFHGTRLGIKPSPVVASFSSRGPNYLNLEVLKPDIIAPGVNILAAWPRAVSPSSLATDKRIVDFNVLSGTSMSCPHVSGIAALIKARHPDWSPSAIKSALMTTAYIHDNKYDPLGDASTSAPSTPYAHGAGHVNPRKALNPGLIYDLGPQDYFEFLCAQISADDMVVFARLSNRTCQYTLTSLGDLNYPALSVSFLEKGNHSVLTLHRTVTNVGKAVSNYQAVVSSFKSVVVKVEPTTLHFTKKHQKLSYRVTILNKKRQAGPEFGHLIWKNKSNKIQNSILLFCFCFSAKSGKSRDYSWKIYTLKELVHATNNFDNDNKIAEGFENSYWGRTSDGVEIAVHRLKPLSTLAELKFAVEVEILGRVKHKNVLCLKGFYAGGDERLIVHDYMPNHSLITHLHGQLASDCLLDWPRRISIAIGLSEGISYLHHEANPHIIHRDIKASNVLLDSEFQAKLASFGVAKLVPEGVTHMTTRVKGTLGYIAPEYAMWGKVSKSCDVYSFGILLLEIISAKKPLEKLPGGVKRHIVEWASPLVQKGAYELLVDPRLKGECDRAQLESLIIIAMRCTNSNPENRPSMIVVVAFLKGENVGGRRKEIKVVRDTVDGNEDEDFGDEDTDHEVQSAYGNLAPRSVNG</sequence>
<dbReference type="SMART" id="SM00220">
    <property type="entry name" value="S_TKc"/>
    <property type="match status" value="1"/>
</dbReference>
<dbReference type="InterPro" id="IPR000719">
    <property type="entry name" value="Prot_kinase_dom"/>
</dbReference>
<comment type="similarity">
    <text evidence="2 10">Belongs to the peptidase S8 family.</text>
</comment>
<evidence type="ECO:0000256" key="3">
    <source>
        <dbReference type="ARBA" id="ARBA00022525"/>
    </source>
</evidence>
<evidence type="ECO:0000256" key="5">
    <source>
        <dbReference type="ARBA" id="ARBA00022729"/>
    </source>
</evidence>
<feature type="region of interest" description="Disordered" evidence="11">
    <location>
        <begin position="1085"/>
        <end position="1116"/>
    </location>
</feature>
<feature type="signal peptide" evidence="12">
    <location>
        <begin position="1"/>
        <end position="21"/>
    </location>
</feature>
<feature type="active site" description="Charge relay system" evidence="9 10">
    <location>
        <position position="146"/>
    </location>
</feature>
<keyword evidence="3" id="KW-0964">Secreted</keyword>
<evidence type="ECO:0000256" key="12">
    <source>
        <dbReference type="SAM" id="SignalP"/>
    </source>
</evidence>
<dbReference type="PANTHER" id="PTHR10795">
    <property type="entry name" value="PROPROTEIN CONVERTASE SUBTILISIN/KEXIN"/>
    <property type="match status" value="1"/>
</dbReference>
<evidence type="ECO:0000256" key="10">
    <source>
        <dbReference type="PROSITE-ProRule" id="PRU01240"/>
    </source>
</evidence>
<evidence type="ECO:0000259" key="13">
    <source>
        <dbReference type="PROSITE" id="PS50011"/>
    </source>
</evidence>
<reference evidence="14" key="1">
    <citation type="submission" date="2023-02" db="EMBL/GenBank/DDBJ databases">
        <title>Genome of toxic invasive species Heracleum sosnowskyi carries increased number of genes despite the absence of recent whole-genome duplications.</title>
        <authorList>
            <person name="Schelkunov M."/>
            <person name="Shtratnikova V."/>
            <person name="Makarenko M."/>
            <person name="Klepikova A."/>
            <person name="Omelchenko D."/>
            <person name="Novikova G."/>
            <person name="Obukhova E."/>
            <person name="Bogdanov V."/>
            <person name="Penin A."/>
            <person name="Logacheva M."/>
        </authorList>
    </citation>
    <scope>NUCLEOTIDE SEQUENCE</scope>
    <source>
        <strain evidence="14">Hsosn_3</strain>
        <tissue evidence="14">Leaf</tissue>
    </source>
</reference>
<dbReference type="InterPro" id="IPR045051">
    <property type="entry name" value="SBT"/>
</dbReference>
<dbReference type="InterPro" id="IPR000209">
    <property type="entry name" value="Peptidase_S8/S53_dom"/>
</dbReference>